<name>A0A1E5V5I6_9POAL</name>
<reference evidence="1 2" key="1">
    <citation type="submission" date="2016-09" db="EMBL/GenBank/DDBJ databases">
        <title>The draft genome of Dichanthelium oligosanthes: A C3 panicoid grass species.</title>
        <authorList>
            <person name="Studer A.J."/>
            <person name="Schnable J.C."/>
            <person name="Brutnell T.P."/>
        </authorList>
    </citation>
    <scope>NUCLEOTIDE SEQUENCE [LARGE SCALE GENOMIC DNA]</scope>
    <source>
        <strain evidence="2">cv. Kellogg 1175</strain>
        <tissue evidence="1">Leaf</tissue>
    </source>
</reference>
<comment type="caution">
    <text evidence="1">The sequence shown here is derived from an EMBL/GenBank/DDBJ whole genome shotgun (WGS) entry which is preliminary data.</text>
</comment>
<proteinExistence type="predicted"/>
<gene>
    <name evidence="1" type="ORF">BAE44_0018555</name>
</gene>
<dbReference type="Proteomes" id="UP000095767">
    <property type="component" value="Unassembled WGS sequence"/>
</dbReference>
<dbReference type="AlphaFoldDB" id="A0A1E5V5I6"/>
<protein>
    <submittedName>
        <fullName evidence="1">Uncharacterized protein</fullName>
    </submittedName>
</protein>
<keyword evidence="2" id="KW-1185">Reference proteome</keyword>
<dbReference type="EMBL" id="LWDX02050682">
    <property type="protein sequence ID" value="OEL20426.1"/>
    <property type="molecule type" value="Genomic_DNA"/>
</dbReference>
<evidence type="ECO:0000313" key="2">
    <source>
        <dbReference type="Proteomes" id="UP000095767"/>
    </source>
</evidence>
<accession>A0A1E5V5I6</accession>
<sequence length="129" mass="13881">MDMFSSARVALRRSLAVVPRANSTGAGGLRRATEGRSLQRLLHGQTMGRQGEKLRGTLETALTGHVPIHLPQAASFGAAFGKPRMNNPRQVISTARSSRASSPPMDSDSTGYLYLTPILLIHFILDLLG</sequence>
<organism evidence="1 2">
    <name type="scientific">Dichanthelium oligosanthes</name>
    <dbReference type="NCBI Taxonomy" id="888268"/>
    <lineage>
        <taxon>Eukaryota</taxon>
        <taxon>Viridiplantae</taxon>
        <taxon>Streptophyta</taxon>
        <taxon>Embryophyta</taxon>
        <taxon>Tracheophyta</taxon>
        <taxon>Spermatophyta</taxon>
        <taxon>Magnoliopsida</taxon>
        <taxon>Liliopsida</taxon>
        <taxon>Poales</taxon>
        <taxon>Poaceae</taxon>
        <taxon>PACMAD clade</taxon>
        <taxon>Panicoideae</taxon>
        <taxon>Panicodae</taxon>
        <taxon>Paniceae</taxon>
        <taxon>Dichantheliinae</taxon>
        <taxon>Dichanthelium</taxon>
    </lineage>
</organism>
<evidence type="ECO:0000313" key="1">
    <source>
        <dbReference type="EMBL" id="OEL20426.1"/>
    </source>
</evidence>